<evidence type="ECO:0000256" key="9">
    <source>
        <dbReference type="ARBA" id="ARBA00022723"/>
    </source>
</evidence>
<dbReference type="FunFam" id="1.10.510.10:FF:000199">
    <property type="entry name" value="Non-specific serine/threonine protein kinase"/>
    <property type="match status" value="1"/>
</dbReference>
<keyword evidence="10 18" id="KW-0547">Nucleotide-binding</keyword>
<protein>
    <submittedName>
        <fullName evidence="24">CLUMA_CG001962, isoform A</fullName>
    </submittedName>
</protein>
<feature type="compositionally biased region" description="Low complexity" evidence="19">
    <location>
        <begin position="357"/>
        <end position="374"/>
    </location>
</feature>
<dbReference type="GO" id="GO:0048666">
    <property type="term" value="P:neuron development"/>
    <property type="evidence" value="ECO:0007669"/>
    <property type="project" value="UniProtKB-ARBA"/>
</dbReference>
<dbReference type="Pfam" id="PF00069">
    <property type="entry name" value="Pkinase"/>
    <property type="match status" value="3"/>
</dbReference>
<evidence type="ECO:0000256" key="15">
    <source>
        <dbReference type="ARBA" id="ARBA00023329"/>
    </source>
</evidence>
<evidence type="ECO:0000259" key="20">
    <source>
        <dbReference type="PROSITE" id="PS50011"/>
    </source>
</evidence>
<sequence>MDGLFKKTMNLLNSDTLTQDEFVGKIVEVAAIKLKILRKIAEGGFAIVYVARDIQSGNDYALKRLFGSDKDECNNIINEINIHKQVSGHPNIVKFITASFIDRTQSGGRAEYLLVTELCKGGSLYDCLEQTIEPQTILKIMYQATKAIAHLHSLNINHRDIKIENFLIGSDGLLKICDFGSATLQHHSPDLTWTTQQRNNLEELLQKFTTPMYRAPEQLDTWNNYPIGVKTDIWALGCILFCLCYKKHPFEDAAKLRIINGNYTIPSDSRFICFNDIIKGCFMVDPNNRFDVSMVLERLGAISETKSWSLKGPLDIVGKPLISPTLENTNQSSGQVPTRPAPPRPTSNPQPKVEVRQSVNPSPSSQQSQQAATSSGGGLFSSIKGGAGSFLKNLKDTSSKVMQTVQQTMTKTDLDVSYITQRIIVMPCPTEGLESAYRTNHIEDVRMYFEQRCHPSKISVYNLGPRCARLPPPVRTVECGFIYQPNPPKAPTLTHMYSLAEDMYGFLNSDSKNVIIIQSPDNGRATACTMISALMIYAQLIREPEDALQMFAVKRIPPNVRASEIRYLYYMADIVRAHLPHYKPITLVSLNFSPVPRMTKARDGCRLYIEVVANDRVVVSTLQEYERMRLYHASEGKINLPLNITLCGDITITLYHARNSIAGMGRPQGIKVCQLQFHSGFIPEEETLLSFNRSELDDIPDVEHVPNNFNLSISVFVGDDERAPVQSPPWSSQNNSTRDSKILFVSQLEFDENVDNFISKPSNNNNNNNSHVPPPRPAPPVIQQQQQQASLINEIDDKSDISEKEIEASDPPVATFDFLNLGGEEKEIPNEAPKIAKIKEPSFDLLGGFDSNFSDPFPDLVGSALNKPTEPIKSNVGSGGLDDIFGSLPQTSAPPIVPSKSSNDLNGLNLNFDLGSSSKSSSQKEKTSNDPFADLTKSLHPEWSAGVAPKTTTSPMGTQNSTPMHQFTSHSASATPRNHPSTPVHQMKSPSEPQRPDYSRSHFQDPQQQQQPQNTTHKSKSTDIFGDILGSQGYSFGSKDNQGPKTINQMRKVELAQTMDPERLKVMEWTEGKKGNIRALLCTVHTILWADAKWKPCEMSTLISANEVKKAYRRCCLAVHPDKKINVKILKTRRGSTTRIKPNIRTMNSSGGKTPSTAKPPAYKANALAMIRDELSQFANSGESSSSGQQSPQPPQNQQTSSQSQQNIDRDVLLIRQMLSQVGVANFEDVAQLAHRLKSPNGREFVAEYLSKQNEQLMNGHSSKAPALVPKLMRKPSIERELPPSSLHLPRNSPALDSGAGSSRSDSPHSNQQLLANSSRATSTTGGQYSPSPCPSHSSYNEIPPVPPPRCASSTSSTPSPFQQYFKQRMSPATASANRNGVPMQSQSPARGTSPVATNGMRQGMLVQGRTPAQQQQQLQALSLYQNGGSLTEPPPPYPITSPLAPPSYTASLHSRQSPTQDYRKSPSSGIYSGTSVGSAGSPSPITVSQGSAHNSISRPIPLVPAWSSSRQTKTQHPIIMQSVKSTQVQKPILQTAVAPAAPSTAPTTPTSVSQAPPSYPTSWQQNKVVLHTPPQTPPIIGVSSGSSTKSLTPPSTPGLSSNGGTSGNNSPTIHSSEPPSYATTMKALRAQQPPPSTSSRNPPPPYNNGSVISNNTNYTSSSSSEILNNNNNNNNNNSLNVNNGNLLTTPPLPKSAKNHQITIQKASNGSSNNMNGSTATSNNGSNASDMASSVRKIKHQSPIPERKNLSKEKEEERFECKVRHYSPQAYKFFMEQHIENVLKSHKQRMFRRHQLEREMTKMKMPDETKVEMRKLLNQKESNYIRLKRAKMDRSMFVKIKPIGVGAFGEVNLVRKIDTPNHLYAMKTLRKADVLKRNQVAHVKAERDILAEADNEWVVKLYYSFQDKDSLYFVMDYIPGGDLMSLLIKKGIFEEELSRFYIAELTCAIDSVHKMGFIHRDIKPDNILIDKKGHIKLTDFGLCTGFRWTHDSKYYQKNGDHARQDSMEAWSKHGGPDAPPLPPPLERRKFREKNRAKAHSIVGTPNYIAPEVLLRSGYTQLCDWWSVGVILYEMLVGQPPFLANSAEETQYKVIHWRQTLRVPPQANLSPEASDIILRLCKNEDERIGKDVDEIKSHPFFNQIDWTKELRSQQAPFEPRIIHPTDTSNFDPIDPEKLRDSNSGADDSFENDVIEGKPFHHGFFEFTFRRFFDDEADYKISLDGNDNNKAGAIYV</sequence>
<evidence type="ECO:0000256" key="8">
    <source>
        <dbReference type="ARBA" id="ARBA00022679"/>
    </source>
</evidence>
<dbReference type="Gene3D" id="1.10.287.110">
    <property type="entry name" value="DnaJ domain"/>
    <property type="match status" value="1"/>
</dbReference>
<gene>
    <name evidence="24" type="primary">putative Serine</name>
    <name evidence="24" type="synonym">threonine-protein kinase Warts</name>
    <name evidence="24" type="ORF">CLUMA_CG001962</name>
</gene>
<dbReference type="GO" id="GO:0051093">
    <property type="term" value="P:negative regulation of developmental process"/>
    <property type="evidence" value="ECO:0007669"/>
    <property type="project" value="UniProtKB-ARBA"/>
</dbReference>
<dbReference type="STRING" id="568069.A0A1J1HPM3"/>
<feature type="region of interest" description="Disordered" evidence="19">
    <location>
        <begin position="1179"/>
        <end position="1206"/>
    </location>
</feature>
<dbReference type="PROSITE" id="PS50011">
    <property type="entry name" value="PROTEIN_KINASE_DOM"/>
    <property type="match status" value="2"/>
</dbReference>
<feature type="compositionally biased region" description="Polar residues" evidence="19">
    <location>
        <begin position="1449"/>
        <end position="1497"/>
    </location>
</feature>
<feature type="compositionally biased region" description="Low complexity" evidence="19">
    <location>
        <begin position="1004"/>
        <end position="1013"/>
    </location>
</feature>
<keyword evidence="11" id="KW-0418">Kinase</keyword>
<dbReference type="SUPFAM" id="SSF49562">
    <property type="entry name" value="C2 domain (Calcium/lipid-binding domain, CaLB)"/>
    <property type="match status" value="1"/>
</dbReference>
<dbReference type="InterPro" id="IPR008271">
    <property type="entry name" value="Ser/Thr_kinase_AS"/>
</dbReference>
<dbReference type="Gene3D" id="3.90.190.10">
    <property type="entry name" value="Protein tyrosine phosphatase superfamily"/>
    <property type="match status" value="1"/>
</dbReference>
<dbReference type="Proteomes" id="UP000183832">
    <property type="component" value="Unassembled WGS sequence"/>
</dbReference>
<organism evidence="24 25">
    <name type="scientific">Clunio marinus</name>
    <dbReference type="NCBI Taxonomy" id="568069"/>
    <lineage>
        <taxon>Eukaryota</taxon>
        <taxon>Metazoa</taxon>
        <taxon>Ecdysozoa</taxon>
        <taxon>Arthropoda</taxon>
        <taxon>Hexapoda</taxon>
        <taxon>Insecta</taxon>
        <taxon>Pterygota</taxon>
        <taxon>Neoptera</taxon>
        <taxon>Endopterygota</taxon>
        <taxon>Diptera</taxon>
        <taxon>Nematocera</taxon>
        <taxon>Chironomoidea</taxon>
        <taxon>Chironomidae</taxon>
        <taxon>Clunio</taxon>
    </lineage>
</organism>
<dbReference type="InterPro" id="IPR050236">
    <property type="entry name" value="Ser_Thr_kinase_AGC"/>
</dbReference>
<dbReference type="Gene3D" id="3.30.200.20">
    <property type="entry name" value="Phosphorylase Kinase, domain 1"/>
    <property type="match status" value="1"/>
</dbReference>
<dbReference type="Pfam" id="PF10409">
    <property type="entry name" value="PTEN_C2"/>
    <property type="match status" value="1"/>
</dbReference>
<proteinExistence type="inferred from homology"/>
<dbReference type="FunFam" id="3.30.200.20:FF:000391">
    <property type="entry name" value="Large tumor suppressor kinase 1"/>
    <property type="match status" value="1"/>
</dbReference>
<feature type="compositionally biased region" description="Basic and acidic residues" evidence="19">
    <location>
        <begin position="994"/>
        <end position="1003"/>
    </location>
</feature>
<feature type="compositionally biased region" description="Polar residues" evidence="19">
    <location>
        <begin position="1614"/>
        <end position="1624"/>
    </location>
</feature>
<dbReference type="GO" id="GO:0042308">
    <property type="term" value="P:negative regulation of protein import into nucleus"/>
    <property type="evidence" value="ECO:0007669"/>
    <property type="project" value="UniProtKB-ARBA"/>
</dbReference>
<feature type="region of interest" description="Disordered" evidence="19">
    <location>
        <begin position="1281"/>
        <end position="1398"/>
    </location>
</feature>
<comment type="subcellular location">
    <subcellularLocation>
        <location evidence="3">Cytoplasm</location>
        <location evidence="3">Cytoskeleton</location>
        <location evidence="3">Microtubule organizing center</location>
        <location evidence="3">Centrosome</location>
    </subcellularLocation>
    <subcellularLocation>
        <location evidence="2">Cytoplasmic vesicle</location>
        <location evidence="2">Clathrin-coated vesicle</location>
    </subcellularLocation>
</comment>
<keyword evidence="12 18" id="KW-0067">ATP-binding</keyword>
<dbReference type="InterPro" id="IPR036869">
    <property type="entry name" value="J_dom_sf"/>
</dbReference>
<feature type="compositionally biased region" description="Basic and acidic residues" evidence="19">
    <location>
        <begin position="2005"/>
        <end position="2015"/>
    </location>
</feature>
<evidence type="ECO:0000256" key="18">
    <source>
        <dbReference type="PROSITE-ProRule" id="PRU10141"/>
    </source>
</evidence>
<evidence type="ECO:0000256" key="19">
    <source>
        <dbReference type="SAM" id="MobiDB-lite"/>
    </source>
</evidence>
<evidence type="ECO:0000256" key="10">
    <source>
        <dbReference type="ARBA" id="ARBA00022741"/>
    </source>
</evidence>
<dbReference type="FunFam" id="2.60.40.1110:FF:000001">
    <property type="entry name" value="cyclin-G-associated kinase isoform X2"/>
    <property type="match status" value="1"/>
</dbReference>
<feature type="region of interest" description="Disordered" evidence="19">
    <location>
        <begin position="756"/>
        <end position="788"/>
    </location>
</feature>
<comment type="similarity">
    <text evidence="4">Belongs to the protein kinase superfamily. AGC Ser/Thr protein kinase family. PKC subfamily.</text>
</comment>
<evidence type="ECO:0000256" key="11">
    <source>
        <dbReference type="ARBA" id="ARBA00022777"/>
    </source>
</evidence>
<keyword evidence="13" id="KW-0460">Magnesium</keyword>
<dbReference type="GO" id="GO:0022604">
    <property type="term" value="P:regulation of cell morphogenesis"/>
    <property type="evidence" value="ECO:0007669"/>
    <property type="project" value="UniProtKB-ARBA"/>
</dbReference>
<dbReference type="InterPro" id="IPR014020">
    <property type="entry name" value="Tensin_C2-dom"/>
</dbReference>
<name>A0A1J1HPM3_9DIPT</name>
<keyword evidence="15" id="KW-0968">Cytoplasmic vesicle</keyword>
<dbReference type="PROSITE" id="PS51181">
    <property type="entry name" value="PPASE_TENSIN"/>
    <property type="match status" value="1"/>
</dbReference>
<feature type="compositionally biased region" description="Low complexity" evidence="19">
    <location>
        <begin position="1707"/>
        <end position="1729"/>
    </location>
</feature>
<dbReference type="GO" id="GO:0043065">
    <property type="term" value="P:positive regulation of apoptotic process"/>
    <property type="evidence" value="ECO:0007669"/>
    <property type="project" value="TreeGrafter"/>
</dbReference>
<feature type="domain" description="Protein kinase" evidence="20">
    <location>
        <begin position="34"/>
        <end position="302"/>
    </location>
</feature>
<comment type="catalytic activity">
    <reaction evidence="16">
        <text>L-threonyl-[protein] + ATP = O-phospho-L-threonyl-[protein] + ADP + H(+)</text>
        <dbReference type="Rhea" id="RHEA:46608"/>
        <dbReference type="Rhea" id="RHEA-COMP:11060"/>
        <dbReference type="Rhea" id="RHEA-COMP:11605"/>
        <dbReference type="ChEBI" id="CHEBI:15378"/>
        <dbReference type="ChEBI" id="CHEBI:30013"/>
        <dbReference type="ChEBI" id="CHEBI:30616"/>
        <dbReference type="ChEBI" id="CHEBI:61977"/>
        <dbReference type="ChEBI" id="CHEBI:456216"/>
        <dbReference type="EC" id="2.7.11.1"/>
    </reaction>
</comment>
<evidence type="ECO:0000256" key="12">
    <source>
        <dbReference type="ARBA" id="ARBA00022840"/>
    </source>
</evidence>
<feature type="compositionally biased region" description="Low complexity" evidence="19">
    <location>
        <begin position="1584"/>
        <end position="1613"/>
    </location>
</feature>
<dbReference type="GO" id="GO:0009966">
    <property type="term" value="P:regulation of signal transduction"/>
    <property type="evidence" value="ECO:0007669"/>
    <property type="project" value="UniProtKB-ARBA"/>
</dbReference>
<dbReference type="InterPro" id="IPR001623">
    <property type="entry name" value="DnaJ_domain"/>
</dbReference>
<dbReference type="SUPFAM" id="SSF52799">
    <property type="entry name" value="(Phosphotyrosine protein) phosphatases II"/>
    <property type="match status" value="1"/>
</dbReference>
<dbReference type="CDD" id="cd06257">
    <property type="entry name" value="DnaJ"/>
    <property type="match status" value="1"/>
</dbReference>
<dbReference type="PROSITE" id="PS00108">
    <property type="entry name" value="PROTEIN_KINASE_ST"/>
    <property type="match status" value="2"/>
</dbReference>
<feature type="domain" description="C2 tensin-type" evidence="22">
    <location>
        <begin position="582"/>
        <end position="718"/>
    </location>
</feature>
<keyword evidence="14" id="KW-0206">Cytoskeleton</keyword>
<dbReference type="InterPro" id="IPR017441">
    <property type="entry name" value="Protein_kinase_ATP_BS"/>
</dbReference>
<dbReference type="GO" id="GO:0035329">
    <property type="term" value="P:hippo signaling"/>
    <property type="evidence" value="ECO:0007669"/>
    <property type="project" value="UniProtKB-ARBA"/>
</dbReference>
<evidence type="ECO:0000256" key="14">
    <source>
        <dbReference type="ARBA" id="ARBA00023212"/>
    </source>
</evidence>
<dbReference type="GO" id="GO:0048814">
    <property type="term" value="P:regulation of dendrite morphogenesis"/>
    <property type="evidence" value="ECO:0007669"/>
    <property type="project" value="UniProtKB-ARBA"/>
</dbReference>
<evidence type="ECO:0000259" key="22">
    <source>
        <dbReference type="PROSITE" id="PS51182"/>
    </source>
</evidence>
<feature type="region of interest" description="Disordered" evidence="19">
    <location>
        <begin position="1427"/>
        <end position="1497"/>
    </location>
</feature>
<evidence type="ECO:0000256" key="1">
    <source>
        <dbReference type="ARBA" id="ARBA00001946"/>
    </source>
</evidence>
<dbReference type="GO" id="GO:0046620">
    <property type="term" value="P:regulation of organ growth"/>
    <property type="evidence" value="ECO:0007669"/>
    <property type="project" value="TreeGrafter"/>
</dbReference>
<dbReference type="SUPFAM" id="SSF56112">
    <property type="entry name" value="Protein kinase-like (PK-like)"/>
    <property type="match status" value="2"/>
</dbReference>
<dbReference type="InterPro" id="IPR049761">
    <property type="entry name" value="LATS1-like_MobB"/>
</dbReference>
<feature type="domain" description="Phosphatase tensin-type" evidence="21">
    <location>
        <begin position="405"/>
        <end position="578"/>
    </location>
</feature>
<dbReference type="CDD" id="cd21778">
    <property type="entry name" value="MobB_LATS1"/>
    <property type="match status" value="1"/>
</dbReference>
<dbReference type="InterPro" id="IPR029023">
    <property type="entry name" value="Tensin_phosphatase"/>
</dbReference>
<dbReference type="GO" id="GO:0046872">
    <property type="term" value="F:metal ion binding"/>
    <property type="evidence" value="ECO:0007669"/>
    <property type="project" value="UniProtKB-KW"/>
</dbReference>
<keyword evidence="8" id="KW-0808">Transferase</keyword>
<evidence type="ECO:0000256" key="6">
    <source>
        <dbReference type="ARBA" id="ARBA00022527"/>
    </source>
</evidence>
<dbReference type="InterPro" id="IPR000719">
    <property type="entry name" value="Prot_kinase_dom"/>
</dbReference>
<dbReference type="SMART" id="SM01326">
    <property type="entry name" value="PTEN_C2"/>
    <property type="match status" value="1"/>
</dbReference>
<feature type="binding site" evidence="18">
    <location>
        <position position="1867"/>
    </location>
    <ligand>
        <name>ATP</name>
        <dbReference type="ChEBI" id="CHEBI:30616"/>
    </ligand>
</feature>
<dbReference type="PROSITE" id="PS51182">
    <property type="entry name" value="C2_TENSIN"/>
    <property type="match status" value="1"/>
</dbReference>
<dbReference type="PROSITE" id="PS00107">
    <property type="entry name" value="PROTEIN_KINASE_ATP"/>
    <property type="match status" value="1"/>
</dbReference>
<feature type="compositionally biased region" description="Pro residues" evidence="19">
    <location>
        <begin position="1633"/>
        <end position="1647"/>
    </location>
</feature>
<evidence type="ECO:0000256" key="16">
    <source>
        <dbReference type="ARBA" id="ARBA00047899"/>
    </source>
</evidence>
<accession>A0A1J1HPM3</accession>
<dbReference type="SMART" id="SM00220">
    <property type="entry name" value="S_TKc"/>
    <property type="match status" value="2"/>
</dbReference>
<feature type="region of interest" description="Disordered" evidence="19">
    <location>
        <begin position="914"/>
        <end position="1024"/>
    </location>
</feature>
<reference evidence="24 25" key="1">
    <citation type="submission" date="2015-04" db="EMBL/GenBank/DDBJ databases">
        <authorList>
            <person name="Syromyatnikov M.Y."/>
            <person name="Popov V.N."/>
        </authorList>
    </citation>
    <scope>NUCLEOTIDE SEQUENCE [LARGE SCALE GENOMIC DNA]</scope>
</reference>
<dbReference type="GO" id="GO:0030136">
    <property type="term" value="C:clathrin-coated vesicle"/>
    <property type="evidence" value="ECO:0007669"/>
    <property type="project" value="UniProtKB-SubCell"/>
</dbReference>
<feature type="compositionally biased region" description="Polar residues" evidence="19">
    <location>
        <begin position="1300"/>
        <end position="1329"/>
    </location>
</feature>
<dbReference type="GO" id="GO:0000082">
    <property type="term" value="P:G1/S transition of mitotic cell cycle"/>
    <property type="evidence" value="ECO:0007669"/>
    <property type="project" value="TreeGrafter"/>
</dbReference>
<evidence type="ECO:0000259" key="23">
    <source>
        <dbReference type="PROSITE" id="PS51285"/>
    </source>
</evidence>
<evidence type="ECO:0000256" key="17">
    <source>
        <dbReference type="ARBA" id="ARBA00048679"/>
    </source>
</evidence>
<feature type="compositionally biased region" description="Low complexity" evidence="19">
    <location>
        <begin position="1654"/>
        <end position="1690"/>
    </location>
</feature>
<feature type="compositionally biased region" description="Pro residues" evidence="19">
    <location>
        <begin position="1433"/>
        <end position="1446"/>
    </location>
</feature>
<dbReference type="PANTHER" id="PTHR24356">
    <property type="entry name" value="SERINE/THREONINE-PROTEIN KINASE"/>
    <property type="match status" value="1"/>
</dbReference>
<dbReference type="CDD" id="cd05598">
    <property type="entry name" value="STKc_LATS"/>
    <property type="match status" value="1"/>
</dbReference>
<dbReference type="GO" id="GO:0045177">
    <property type="term" value="C:apical part of cell"/>
    <property type="evidence" value="ECO:0007669"/>
    <property type="project" value="UniProtKB-ARBA"/>
</dbReference>
<dbReference type="GO" id="GO:0009653">
    <property type="term" value="P:anatomical structure morphogenesis"/>
    <property type="evidence" value="ECO:0007669"/>
    <property type="project" value="UniProtKB-ARBA"/>
</dbReference>
<keyword evidence="7" id="KW-0597">Phosphoprotein</keyword>
<dbReference type="GO" id="GO:0004674">
    <property type="term" value="F:protein serine/threonine kinase activity"/>
    <property type="evidence" value="ECO:0007669"/>
    <property type="project" value="UniProtKB-KW"/>
</dbReference>
<dbReference type="PANTHER" id="PTHR24356:SF418">
    <property type="entry name" value="SERINE_THREONINE-PROTEIN KINASE WARTS"/>
    <property type="match status" value="1"/>
</dbReference>
<evidence type="ECO:0000256" key="3">
    <source>
        <dbReference type="ARBA" id="ARBA00004300"/>
    </source>
</evidence>
<dbReference type="InterPro" id="IPR000961">
    <property type="entry name" value="AGC-kinase_C"/>
</dbReference>
<dbReference type="Gene3D" id="2.60.40.1110">
    <property type="match status" value="1"/>
</dbReference>
<feature type="compositionally biased region" description="Low complexity" evidence="19">
    <location>
        <begin position="1351"/>
        <end position="1361"/>
    </location>
</feature>
<feature type="domain" description="AGC-kinase C-terminal" evidence="23">
    <location>
        <begin position="2141"/>
        <end position="2217"/>
    </location>
</feature>
<feature type="compositionally biased region" description="Pro residues" evidence="19">
    <location>
        <begin position="339"/>
        <end position="348"/>
    </location>
</feature>
<keyword evidence="25" id="KW-1185">Reference proteome</keyword>
<dbReference type="FunFam" id="1.10.510.10:FF:000086">
    <property type="entry name" value="Non-specific serine/threonine protein kinase"/>
    <property type="match status" value="1"/>
</dbReference>
<dbReference type="InterPro" id="IPR011009">
    <property type="entry name" value="Kinase-like_dom_sf"/>
</dbReference>
<dbReference type="Gene3D" id="1.10.510.10">
    <property type="entry name" value="Transferase(Phosphotransferase) domain 1"/>
    <property type="match status" value="2"/>
</dbReference>
<feature type="region of interest" description="Disordered" evidence="19">
    <location>
        <begin position="2160"/>
        <end position="2186"/>
    </location>
</feature>
<keyword evidence="6" id="KW-0723">Serine/threonine-protein kinase</keyword>
<dbReference type="GO" id="GO:0071944">
    <property type="term" value="C:cell periphery"/>
    <property type="evidence" value="ECO:0007669"/>
    <property type="project" value="UniProtKB-ARBA"/>
</dbReference>
<evidence type="ECO:0000256" key="7">
    <source>
        <dbReference type="ARBA" id="ARBA00022553"/>
    </source>
</evidence>
<comment type="catalytic activity">
    <reaction evidence="17">
        <text>L-seryl-[protein] + ATP = O-phospho-L-seryl-[protein] + ADP + H(+)</text>
        <dbReference type="Rhea" id="RHEA:17989"/>
        <dbReference type="Rhea" id="RHEA-COMP:9863"/>
        <dbReference type="Rhea" id="RHEA-COMP:11604"/>
        <dbReference type="ChEBI" id="CHEBI:15378"/>
        <dbReference type="ChEBI" id="CHEBI:29999"/>
        <dbReference type="ChEBI" id="CHEBI:30616"/>
        <dbReference type="ChEBI" id="CHEBI:83421"/>
        <dbReference type="ChEBI" id="CHEBI:456216"/>
        <dbReference type="EC" id="2.7.11.1"/>
    </reaction>
</comment>
<evidence type="ECO:0000256" key="13">
    <source>
        <dbReference type="ARBA" id="ARBA00022842"/>
    </source>
</evidence>
<feature type="compositionally biased region" description="Polar residues" evidence="19">
    <location>
        <begin position="1137"/>
        <end position="1157"/>
    </location>
</feature>
<dbReference type="GO" id="GO:0005524">
    <property type="term" value="F:ATP binding"/>
    <property type="evidence" value="ECO:0007669"/>
    <property type="project" value="UniProtKB-UniRule"/>
</dbReference>
<keyword evidence="9" id="KW-0479">Metal-binding</keyword>
<feature type="region of interest" description="Disordered" evidence="19">
    <location>
        <begin position="885"/>
        <end position="904"/>
    </location>
</feature>
<keyword evidence="5" id="KW-0963">Cytoplasm</keyword>
<feature type="compositionally biased region" description="Polar residues" evidence="19">
    <location>
        <begin position="950"/>
        <end position="992"/>
    </location>
</feature>
<evidence type="ECO:0000313" key="24">
    <source>
        <dbReference type="EMBL" id="CRK88177.1"/>
    </source>
</evidence>
<evidence type="ECO:0000313" key="25">
    <source>
        <dbReference type="Proteomes" id="UP000183832"/>
    </source>
</evidence>
<feature type="compositionally biased region" description="Basic and acidic residues" evidence="19">
    <location>
        <begin position="1745"/>
        <end position="1755"/>
    </location>
</feature>
<dbReference type="GO" id="GO:0005813">
    <property type="term" value="C:centrosome"/>
    <property type="evidence" value="ECO:0007669"/>
    <property type="project" value="UniProtKB-SubCell"/>
</dbReference>
<evidence type="ECO:0000259" key="21">
    <source>
        <dbReference type="PROSITE" id="PS51181"/>
    </source>
</evidence>
<feature type="compositionally biased region" description="Polar residues" evidence="19">
    <location>
        <begin position="326"/>
        <end position="336"/>
    </location>
</feature>
<dbReference type="SUPFAM" id="SSF46565">
    <property type="entry name" value="Chaperone J-domain"/>
    <property type="match status" value="1"/>
</dbReference>
<evidence type="ECO:0000256" key="4">
    <source>
        <dbReference type="ARBA" id="ARBA00005490"/>
    </source>
</evidence>
<feature type="domain" description="Protein kinase" evidence="20">
    <location>
        <begin position="1837"/>
        <end position="2140"/>
    </location>
</feature>
<feature type="compositionally biased region" description="Low complexity" evidence="19">
    <location>
        <begin position="1538"/>
        <end position="1557"/>
    </location>
</feature>
<dbReference type="EMBL" id="CVRI01000006">
    <property type="protein sequence ID" value="CRK88177.1"/>
    <property type="molecule type" value="Genomic_DNA"/>
</dbReference>
<evidence type="ECO:0000256" key="5">
    <source>
        <dbReference type="ARBA" id="ARBA00022490"/>
    </source>
</evidence>
<dbReference type="OrthoDB" id="1717591at2759"/>
<dbReference type="PROSITE" id="PS51285">
    <property type="entry name" value="AGC_KINASE_CTER"/>
    <property type="match status" value="1"/>
</dbReference>
<dbReference type="FunFam" id="1.10.287.110:FF:000002">
    <property type="entry name" value="putative tyrosine-protein phosphatase auxilin isoform X2"/>
    <property type="match status" value="1"/>
</dbReference>
<feature type="region of interest" description="Disordered" evidence="19">
    <location>
        <begin position="1538"/>
        <end position="1755"/>
    </location>
</feature>
<feature type="region of interest" description="Disordered" evidence="19">
    <location>
        <begin position="326"/>
        <end position="378"/>
    </location>
</feature>
<dbReference type="InterPro" id="IPR029021">
    <property type="entry name" value="Prot-tyrosine_phosphatase-like"/>
</dbReference>
<feature type="region of interest" description="Disordered" evidence="19">
    <location>
        <begin position="2005"/>
        <end position="2024"/>
    </location>
</feature>
<dbReference type="InterPro" id="IPR035892">
    <property type="entry name" value="C2_domain_sf"/>
</dbReference>
<feature type="compositionally biased region" description="Polar residues" evidence="19">
    <location>
        <begin position="1362"/>
        <end position="1398"/>
    </location>
</feature>
<evidence type="ECO:0000256" key="2">
    <source>
        <dbReference type="ARBA" id="ARBA00004132"/>
    </source>
</evidence>
<comment type="cofactor">
    <cofactor evidence="1">
        <name>Mg(2+)</name>
        <dbReference type="ChEBI" id="CHEBI:18420"/>
    </cofactor>
</comment>
<feature type="region of interest" description="Disordered" evidence="19">
    <location>
        <begin position="1133"/>
        <end position="1160"/>
    </location>
</feature>